<evidence type="ECO:0000313" key="2">
    <source>
        <dbReference type="EMBL" id="KAK9882469.1"/>
    </source>
</evidence>
<keyword evidence="1" id="KW-0812">Transmembrane</keyword>
<accession>A0AAW1UHF4</accession>
<dbReference type="Proteomes" id="UP001431783">
    <property type="component" value="Unassembled WGS sequence"/>
</dbReference>
<keyword evidence="1" id="KW-0472">Membrane</keyword>
<dbReference type="EMBL" id="JARQZJ010000076">
    <property type="protein sequence ID" value="KAK9882469.1"/>
    <property type="molecule type" value="Genomic_DNA"/>
</dbReference>
<name>A0AAW1UHF4_9CUCU</name>
<evidence type="ECO:0000313" key="3">
    <source>
        <dbReference type="Proteomes" id="UP001431783"/>
    </source>
</evidence>
<comment type="caution">
    <text evidence="2">The sequence shown here is derived from an EMBL/GenBank/DDBJ whole genome shotgun (WGS) entry which is preliminary data.</text>
</comment>
<reference evidence="2 3" key="1">
    <citation type="submission" date="2023-03" db="EMBL/GenBank/DDBJ databases">
        <title>Genome insight into feeding habits of ladybird beetles.</title>
        <authorList>
            <person name="Li H.-S."/>
            <person name="Huang Y.-H."/>
            <person name="Pang H."/>
        </authorList>
    </citation>
    <scope>NUCLEOTIDE SEQUENCE [LARGE SCALE GENOMIC DNA]</scope>
    <source>
        <strain evidence="2">SYSU_2023b</strain>
        <tissue evidence="2">Whole body</tissue>
    </source>
</reference>
<feature type="transmembrane region" description="Helical" evidence="1">
    <location>
        <begin position="36"/>
        <end position="54"/>
    </location>
</feature>
<protein>
    <submittedName>
        <fullName evidence="2">Uncharacterized protein</fullName>
    </submittedName>
</protein>
<evidence type="ECO:0000256" key="1">
    <source>
        <dbReference type="SAM" id="Phobius"/>
    </source>
</evidence>
<dbReference type="AlphaFoldDB" id="A0AAW1UHF4"/>
<proteinExistence type="predicted"/>
<sequence>MGNSQHKQEEIIVEAAGSGNNQAVESATQRIDRTEWLVIALVCIIAIIVAVMGGKKIKTALRNMIRQEIRSNEIRKSRQQLDVRVDV</sequence>
<gene>
    <name evidence="2" type="ORF">WA026_021503</name>
</gene>
<organism evidence="2 3">
    <name type="scientific">Henosepilachna vigintioctopunctata</name>
    <dbReference type="NCBI Taxonomy" id="420089"/>
    <lineage>
        <taxon>Eukaryota</taxon>
        <taxon>Metazoa</taxon>
        <taxon>Ecdysozoa</taxon>
        <taxon>Arthropoda</taxon>
        <taxon>Hexapoda</taxon>
        <taxon>Insecta</taxon>
        <taxon>Pterygota</taxon>
        <taxon>Neoptera</taxon>
        <taxon>Endopterygota</taxon>
        <taxon>Coleoptera</taxon>
        <taxon>Polyphaga</taxon>
        <taxon>Cucujiformia</taxon>
        <taxon>Coccinelloidea</taxon>
        <taxon>Coccinellidae</taxon>
        <taxon>Epilachninae</taxon>
        <taxon>Epilachnini</taxon>
        <taxon>Henosepilachna</taxon>
    </lineage>
</organism>
<keyword evidence="3" id="KW-1185">Reference proteome</keyword>
<keyword evidence="1" id="KW-1133">Transmembrane helix</keyword>